<proteinExistence type="predicted"/>
<evidence type="ECO:0000256" key="1">
    <source>
        <dbReference type="SAM" id="SignalP"/>
    </source>
</evidence>
<dbReference type="Proteomes" id="UP000249590">
    <property type="component" value="Unassembled WGS sequence"/>
</dbReference>
<dbReference type="OrthoDB" id="9808544at2"/>
<dbReference type="RefSeq" id="WP_111341286.1">
    <property type="nucleotide sequence ID" value="NZ_JAIWKD010000001.1"/>
</dbReference>
<feature type="chain" id="PRO_5033018560" evidence="1">
    <location>
        <begin position="21"/>
        <end position="267"/>
    </location>
</feature>
<dbReference type="SUPFAM" id="SSF53955">
    <property type="entry name" value="Lysozyme-like"/>
    <property type="match status" value="1"/>
</dbReference>
<evidence type="ECO:0000259" key="2">
    <source>
        <dbReference type="Pfam" id="PF13406"/>
    </source>
</evidence>
<dbReference type="CDD" id="cd13399">
    <property type="entry name" value="Slt35-like"/>
    <property type="match status" value="1"/>
</dbReference>
<dbReference type="Pfam" id="PF13406">
    <property type="entry name" value="SLT_2"/>
    <property type="match status" value="1"/>
</dbReference>
<dbReference type="InterPro" id="IPR043426">
    <property type="entry name" value="MltB-like"/>
</dbReference>
<dbReference type="NCBIfam" id="TIGR02283">
    <property type="entry name" value="MltB_2"/>
    <property type="match status" value="1"/>
</dbReference>
<keyword evidence="1" id="KW-0732">Signal</keyword>
<dbReference type="Gene3D" id="1.10.530.10">
    <property type="match status" value="1"/>
</dbReference>
<keyword evidence="4" id="KW-1185">Reference proteome</keyword>
<comment type="caution">
    <text evidence="3">The sequence shown here is derived from an EMBL/GenBank/DDBJ whole genome shotgun (WGS) entry which is preliminary data.</text>
</comment>
<feature type="signal peptide" evidence="1">
    <location>
        <begin position="1"/>
        <end position="20"/>
    </location>
</feature>
<evidence type="ECO:0000313" key="3">
    <source>
        <dbReference type="EMBL" id="RAI03028.1"/>
    </source>
</evidence>
<dbReference type="AlphaFoldDB" id="A0A8B2NS27"/>
<evidence type="ECO:0000313" key="4">
    <source>
        <dbReference type="Proteomes" id="UP000249590"/>
    </source>
</evidence>
<sequence length="267" mass="30020">MIRTTLAVVMSLGVASTALAAQCGNGPSGFNAWLADFKVEAVQRGIRKSAVDRSLNGVTYSKRVIGYDRNQKSFKLSFDQFWARRVNNAMINRARSYISNNRRMMDRIEKRYGVPPAIVVSVWALETGFGANNGNLPIMQSLATLAYDCRRSDFFTRELLAALQIVDRGDMRPEQMRGAWAGEIGQTQFLAERYVNYAVDFDGDGRRDLMRSVPDVLASTANWFAQNGWQRGQPWGPGTANYNVIGKWNRADVYKRTIAKLAEEIAR</sequence>
<dbReference type="GO" id="GO:0008933">
    <property type="term" value="F:peptidoglycan lytic transglycosylase activity"/>
    <property type="evidence" value="ECO:0007669"/>
    <property type="project" value="TreeGrafter"/>
</dbReference>
<dbReference type="InterPro" id="IPR031304">
    <property type="entry name" value="SLT_2"/>
</dbReference>
<dbReference type="PANTHER" id="PTHR30163:SF8">
    <property type="entry name" value="LYTIC MUREIN TRANSGLYCOSYLASE"/>
    <property type="match status" value="1"/>
</dbReference>
<dbReference type="FunFam" id="1.10.8.350:FF:000001">
    <property type="entry name" value="Lytic murein transglycosylase B"/>
    <property type="match status" value="1"/>
</dbReference>
<feature type="domain" description="Transglycosylase SLT" evidence="2">
    <location>
        <begin position="30"/>
        <end position="237"/>
    </location>
</feature>
<dbReference type="EMBL" id="QHHQ01000001">
    <property type="protein sequence ID" value="RAI03028.1"/>
    <property type="molecule type" value="Genomic_DNA"/>
</dbReference>
<dbReference type="InterPro" id="IPR023346">
    <property type="entry name" value="Lysozyme-like_dom_sf"/>
</dbReference>
<dbReference type="PANTHER" id="PTHR30163">
    <property type="entry name" value="MEMBRANE-BOUND LYTIC MUREIN TRANSGLYCOSYLASE B"/>
    <property type="match status" value="1"/>
</dbReference>
<reference evidence="3 4" key="1">
    <citation type="submission" date="2018-05" db="EMBL/GenBank/DDBJ databases">
        <title>Acuticoccus sediminis sp. nov., isolated from deep-sea sediment of Indian Ocean.</title>
        <authorList>
            <person name="Liu X."/>
            <person name="Lai Q."/>
            <person name="Du Y."/>
            <person name="Sun F."/>
            <person name="Zhang X."/>
            <person name="Wang S."/>
            <person name="Shao Z."/>
        </authorList>
    </citation>
    <scope>NUCLEOTIDE SEQUENCE [LARGE SCALE GENOMIC DNA]</scope>
    <source>
        <strain evidence="3 4">PTG4-2</strain>
    </source>
</reference>
<dbReference type="InterPro" id="IPR011970">
    <property type="entry name" value="MltB_2"/>
</dbReference>
<gene>
    <name evidence="3" type="ORF">DLJ53_00370</name>
</gene>
<organism evidence="3 4">
    <name type="scientific">Acuticoccus sediminis</name>
    <dbReference type="NCBI Taxonomy" id="2184697"/>
    <lineage>
        <taxon>Bacteria</taxon>
        <taxon>Pseudomonadati</taxon>
        <taxon>Pseudomonadota</taxon>
        <taxon>Alphaproteobacteria</taxon>
        <taxon>Hyphomicrobiales</taxon>
        <taxon>Amorphaceae</taxon>
        <taxon>Acuticoccus</taxon>
    </lineage>
</organism>
<name>A0A8B2NS27_9HYPH</name>
<dbReference type="Gene3D" id="1.10.8.350">
    <property type="entry name" value="Bacterial muramidase"/>
    <property type="match status" value="1"/>
</dbReference>
<protein>
    <submittedName>
        <fullName evidence="3">Lytic transglycosylase</fullName>
    </submittedName>
</protein>
<accession>A0A8B2NS27</accession>
<dbReference type="GO" id="GO:0009253">
    <property type="term" value="P:peptidoglycan catabolic process"/>
    <property type="evidence" value="ECO:0007669"/>
    <property type="project" value="TreeGrafter"/>
</dbReference>